<proteinExistence type="predicted"/>
<feature type="domain" description="Metallo-beta-lactamase" evidence="2">
    <location>
        <begin position="52"/>
        <end position="252"/>
    </location>
</feature>
<dbReference type="RefSeq" id="XP_040695495.1">
    <property type="nucleotide sequence ID" value="XM_040832539.1"/>
</dbReference>
<dbReference type="Proteomes" id="UP000184383">
    <property type="component" value="Unassembled WGS sequence"/>
</dbReference>
<dbReference type="VEuPathDB" id="FungiDB:ASPWEDRAFT_23875"/>
<dbReference type="SUPFAM" id="SSF56281">
    <property type="entry name" value="Metallo-hydrolase/oxidoreductase"/>
    <property type="match status" value="1"/>
</dbReference>
<evidence type="ECO:0000259" key="2">
    <source>
        <dbReference type="Pfam" id="PF12706"/>
    </source>
</evidence>
<gene>
    <name evidence="3" type="ORF">ASPWEDRAFT_23875</name>
</gene>
<dbReference type="Pfam" id="PF12706">
    <property type="entry name" value="Lactamase_B_2"/>
    <property type="match status" value="1"/>
</dbReference>
<keyword evidence="4" id="KW-1185">Reference proteome</keyword>
<evidence type="ECO:0000313" key="4">
    <source>
        <dbReference type="Proteomes" id="UP000184383"/>
    </source>
</evidence>
<dbReference type="EMBL" id="KV878209">
    <property type="protein sequence ID" value="OJJ41819.1"/>
    <property type="molecule type" value="Genomic_DNA"/>
</dbReference>
<dbReference type="InterPro" id="IPR050114">
    <property type="entry name" value="UPF0173_UPF0282_UlaG_hydrolase"/>
</dbReference>
<dbReference type="PANTHER" id="PTHR43546">
    <property type="entry name" value="UPF0173 METAL-DEPENDENT HYDROLASE MJ1163-RELATED"/>
    <property type="match status" value="1"/>
</dbReference>
<dbReference type="PANTHER" id="PTHR43546:SF9">
    <property type="entry name" value="L-ASCORBATE-6-PHOSPHATE LACTONASE ULAG-RELATED"/>
    <property type="match status" value="1"/>
</dbReference>
<protein>
    <recommendedName>
        <fullName evidence="2">Metallo-beta-lactamase domain-containing protein</fullName>
    </recommendedName>
</protein>
<dbReference type="GO" id="GO:0016787">
    <property type="term" value="F:hydrolase activity"/>
    <property type="evidence" value="ECO:0007669"/>
    <property type="project" value="UniProtKB-KW"/>
</dbReference>
<sequence>MYGIECFGIIDDWIRFSSVSPNHQSNHQISMMNLTITHIGTATAILDINGTKLLTDPFFSPSGTEWDLGIAVLKNTDTPAMSLETLPPIDAVLLSHEDHPDNLDELGRRLLDGRHVLTTKDGEKKLAPRPGVRGISPWETITLAVDGKELRITGTPCQHLPGGECTGFIIEADEFGFSGDGRPNVIYVSGDTVYIPELAKIPEKWNVVVAILNFGSAHAPLPDGPLQITMDGKQGARLFRELDADVLVPMHFESWGHFTQFGGELKMVLEGEGLGGKNYNYNPKNVQTN</sequence>
<dbReference type="GeneID" id="63748387"/>
<dbReference type="InterPro" id="IPR001279">
    <property type="entry name" value="Metallo-B-lactamas"/>
</dbReference>
<keyword evidence="1" id="KW-0378">Hydrolase</keyword>
<evidence type="ECO:0000313" key="3">
    <source>
        <dbReference type="EMBL" id="OJJ41819.1"/>
    </source>
</evidence>
<dbReference type="OrthoDB" id="332863at2759"/>
<dbReference type="Gene3D" id="3.60.15.10">
    <property type="entry name" value="Ribonuclease Z/Hydroxyacylglutathione hydrolase-like"/>
    <property type="match status" value="1"/>
</dbReference>
<name>A0A1L9S3U5_ASPWE</name>
<organism evidence="3 4">
    <name type="scientific">Aspergillus wentii DTO 134E9</name>
    <dbReference type="NCBI Taxonomy" id="1073089"/>
    <lineage>
        <taxon>Eukaryota</taxon>
        <taxon>Fungi</taxon>
        <taxon>Dikarya</taxon>
        <taxon>Ascomycota</taxon>
        <taxon>Pezizomycotina</taxon>
        <taxon>Eurotiomycetes</taxon>
        <taxon>Eurotiomycetidae</taxon>
        <taxon>Eurotiales</taxon>
        <taxon>Aspergillaceae</taxon>
        <taxon>Aspergillus</taxon>
        <taxon>Aspergillus subgen. Cremei</taxon>
    </lineage>
</organism>
<reference evidence="4" key="1">
    <citation type="journal article" date="2017" name="Genome Biol.">
        <title>Comparative genomics reveals high biological diversity and specific adaptations in the industrially and medically important fungal genus Aspergillus.</title>
        <authorList>
            <person name="de Vries R.P."/>
            <person name="Riley R."/>
            <person name="Wiebenga A."/>
            <person name="Aguilar-Osorio G."/>
            <person name="Amillis S."/>
            <person name="Uchima C.A."/>
            <person name="Anderluh G."/>
            <person name="Asadollahi M."/>
            <person name="Askin M."/>
            <person name="Barry K."/>
            <person name="Battaglia E."/>
            <person name="Bayram O."/>
            <person name="Benocci T."/>
            <person name="Braus-Stromeyer S.A."/>
            <person name="Caldana C."/>
            <person name="Canovas D."/>
            <person name="Cerqueira G.C."/>
            <person name="Chen F."/>
            <person name="Chen W."/>
            <person name="Choi C."/>
            <person name="Clum A."/>
            <person name="Dos Santos R.A."/>
            <person name="Damasio A.R."/>
            <person name="Diallinas G."/>
            <person name="Emri T."/>
            <person name="Fekete E."/>
            <person name="Flipphi M."/>
            <person name="Freyberg S."/>
            <person name="Gallo A."/>
            <person name="Gournas C."/>
            <person name="Habgood R."/>
            <person name="Hainaut M."/>
            <person name="Harispe M.L."/>
            <person name="Henrissat B."/>
            <person name="Hilden K.S."/>
            <person name="Hope R."/>
            <person name="Hossain A."/>
            <person name="Karabika E."/>
            <person name="Karaffa L."/>
            <person name="Karanyi Z."/>
            <person name="Krasevec N."/>
            <person name="Kuo A."/>
            <person name="Kusch H."/>
            <person name="LaButti K."/>
            <person name="Lagendijk E.L."/>
            <person name="Lapidus A."/>
            <person name="Levasseur A."/>
            <person name="Lindquist E."/>
            <person name="Lipzen A."/>
            <person name="Logrieco A.F."/>
            <person name="MacCabe A."/>
            <person name="Maekelae M.R."/>
            <person name="Malavazi I."/>
            <person name="Melin P."/>
            <person name="Meyer V."/>
            <person name="Mielnichuk N."/>
            <person name="Miskei M."/>
            <person name="Molnar A.P."/>
            <person name="Mule G."/>
            <person name="Ngan C.Y."/>
            <person name="Orejas M."/>
            <person name="Orosz E."/>
            <person name="Ouedraogo J.P."/>
            <person name="Overkamp K.M."/>
            <person name="Park H.-S."/>
            <person name="Perrone G."/>
            <person name="Piumi F."/>
            <person name="Punt P.J."/>
            <person name="Ram A.F."/>
            <person name="Ramon A."/>
            <person name="Rauscher S."/>
            <person name="Record E."/>
            <person name="Riano-Pachon D.M."/>
            <person name="Robert V."/>
            <person name="Roehrig J."/>
            <person name="Ruller R."/>
            <person name="Salamov A."/>
            <person name="Salih N.S."/>
            <person name="Samson R.A."/>
            <person name="Sandor E."/>
            <person name="Sanguinetti M."/>
            <person name="Schuetze T."/>
            <person name="Sepcic K."/>
            <person name="Shelest E."/>
            <person name="Sherlock G."/>
            <person name="Sophianopoulou V."/>
            <person name="Squina F.M."/>
            <person name="Sun H."/>
            <person name="Susca A."/>
            <person name="Todd R.B."/>
            <person name="Tsang A."/>
            <person name="Unkles S.E."/>
            <person name="van de Wiele N."/>
            <person name="van Rossen-Uffink D."/>
            <person name="Oliveira J.V."/>
            <person name="Vesth T.C."/>
            <person name="Visser J."/>
            <person name="Yu J.-H."/>
            <person name="Zhou M."/>
            <person name="Andersen M.R."/>
            <person name="Archer D.B."/>
            <person name="Baker S.E."/>
            <person name="Benoit I."/>
            <person name="Brakhage A.A."/>
            <person name="Braus G.H."/>
            <person name="Fischer R."/>
            <person name="Frisvad J.C."/>
            <person name="Goldman G.H."/>
            <person name="Houbraken J."/>
            <person name="Oakley B."/>
            <person name="Pocsi I."/>
            <person name="Scazzocchio C."/>
            <person name="Seiboth B."/>
            <person name="vanKuyk P.A."/>
            <person name="Wortman J."/>
            <person name="Dyer P.S."/>
            <person name="Grigoriev I.V."/>
        </authorList>
    </citation>
    <scope>NUCLEOTIDE SEQUENCE [LARGE SCALE GENOMIC DNA]</scope>
    <source>
        <strain evidence="4">DTO 134E9</strain>
    </source>
</reference>
<dbReference type="AlphaFoldDB" id="A0A1L9S3U5"/>
<dbReference type="InterPro" id="IPR036866">
    <property type="entry name" value="RibonucZ/Hydroxyglut_hydro"/>
</dbReference>
<evidence type="ECO:0000256" key="1">
    <source>
        <dbReference type="ARBA" id="ARBA00022801"/>
    </source>
</evidence>
<accession>A0A1L9S3U5</accession>